<dbReference type="NCBIfam" id="TIGR02777">
    <property type="entry name" value="LigD_PE_dom"/>
    <property type="match status" value="1"/>
</dbReference>
<dbReference type="OrthoDB" id="9802472at2"/>
<evidence type="ECO:0000256" key="21">
    <source>
        <dbReference type="SAM" id="MobiDB-lite"/>
    </source>
</evidence>
<accession>A0A364XXZ0</accession>
<evidence type="ECO:0000256" key="6">
    <source>
        <dbReference type="ARBA" id="ARBA00022722"/>
    </source>
</evidence>
<dbReference type="PANTHER" id="PTHR42705">
    <property type="entry name" value="BIFUNCTIONAL NON-HOMOLOGOUS END JOINING PROTEIN LIGD"/>
    <property type="match status" value="1"/>
</dbReference>
<feature type="domain" description="ATP-dependent DNA ligase family profile" evidence="22">
    <location>
        <begin position="344"/>
        <end position="466"/>
    </location>
</feature>
<dbReference type="NCBIfam" id="TIGR02778">
    <property type="entry name" value="ligD_pol"/>
    <property type="match status" value="1"/>
</dbReference>
<dbReference type="SUPFAM" id="SSF56091">
    <property type="entry name" value="DNA ligase/mRNA capping enzyme, catalytic domain"/>
    <property type="match status" value="1"/>
</dbReference>
<keyword evidence="4" id="KW-0808">Transferase</keyword>
<evidence type="ECO:0000313" key="24">
    <source>
        <dbReference type="Proteomes" id="UP000251889"/>
    </source>
</evidence>
<dbReference type="Gene3D" id="3.30.1490.70">
    <property type="match status" value="1"/>
</dbReference>
<dbReference type="Proteomes" id="UP000251889">
    <property type="component" value="Unassembled WGS sequence"/>
</dbReference>
<dbReference type="SUPFAM" id="SSF50249">
    <property type="entry name" value="Nucleic acid-binding proteins"/>
    <property type="match status" value="1"/>
</dbReference>
<dbReference type="InterPro" id="IPR012310">
    <property type="entry name" value="DNA_ligase_ATP-dep_cent"/>
</dbReference>
<proteinExistence type="predicted"/>
<dbReference type="GO" id="GO:0006310">
    <property type="term" value="P:DNA recombination"/>
    <property type="evidence" value="ECO:0007669"/>
    <property type="project" value="UniProtKB-KW"/>
</dbReference>
<keyword evidence="14" id="KW-0238">DNA-binding</keyword>
<feature type="region of interest" description="Disordered" evidence="21">
    <location>
        <begin position="193"/>
        <end position="236"/>
    </location>
</feature>
<evidence type="ECO:0000256" key="17">
    <source>
        <dbReference type="ARBA" id="ARBA00023211"/>
    </source>
</evidence>
<dbReference type="InterPro" id="IPR014144">
    <property type="entry name" value="LigD_PE_domain"/>
</dbReference>
<evidence type="ECO:0000256" key="1">
    <source>
        <dbReference type="ARBA" id="ARBA00001936"/>
    </source>
</evidence>
<evidence type="ECO:0000256" key="2">
    <source>
        <dbReference type="ARBA" id="ARBA00012727"/>
    </source>
</evidence>
<evidence type="ECO:0000256" key="3">
    <source>
        <dbReference type="ARBA" id="ARBA00022598"/>
    </source>
</evidence>
<keyword evidence="24" id="KW-1185">Reference proteome</keyword>
<dbReference type="PROSITE" id="PS50160">
    <property type="entry name" value="DNA_LIGASE_A3"/>
    <property type="match status" value="1"/>
</dbReference>
<dbReference type="NCBIfam" id="TIGR02776">
    <property type="entry name" value="NHEJ_ligase_prk"/>
    <property type="match status" value="1"/>
</dbReference>
<dbReference type="AlphaFoldDB" id="A0A364XXZ0"/>
<evidence type="ECO:0000256" key="16">
    <source>
        <dbReference type="ARBA" id="ARBA00023204"/>
    </source>
</evidence>
<dbReference type="InterPro" id="IPR014145">
    <property type="entry name" value="LigD_pol_dom"/>
</dbReference>
<evidence type="ECO:0000256" key="7">
    <source>
        <dbReference type="ARBA" id="ARBA00022723"/>
    </source>
</evidence>
<keyword evidence="7" id="KW-0479">Metal-binding</keyword>
<dbReference type="GO" id="GO:0003887">
    <property type="term" value="F:DNA-directed DNA polymerase activity"/>
    <property type="evidence" value="ECO:0007669"/>
    <property type="project" value="UniProtKB-KW"/>
</dbReference>
<dbReference type="GO" id="GO:0005524">
    <property type="term" value="F:ATP binding"/>
    <property type="evidence" value="ECO:0007669"/>
    <property type="project" value="UniProtKB-KW"/>
</dbReference>
<dbReference type="GO" id="GO:0004527">
    <property type="term" value="F:exonuclease activity"/>
    <property type="evidence" value="ECO:0007669"/>
    <property type="project" value="UniProtKB-KW"/>
</dbReference>
<keyword evidence="18" id="KW-0511">Multifunctional enzyme</keyword>
<evidence type="ECO:0000256" key="4">
    <source>
        <dbReference type="ARBA" id="ARBA00022679"/>
    </source>
</evidence>
<dbReference type="GO" id="GO:0046872">
    <property type="term" value="F:metal ion binding"/>
    <property type="evidence" value="ECO:0007669"/>
    <property type="project" value="UniProtKB-KW"/>
</dbReference>
<evidence type="ECO:0000256" key="20">
    <source>
        <dbReference type="ARBA" id="ARBA00034003"/>
    </source>
</evidence>
<evidence type="ECO:0000313" key="23">
    <source>
        <dbReference type="EMBL" id="RAV99171.1"/>
    </source>
</evidence>
<dbReference type="PANTHER" id="PTHR42705:SF3">
    <property type="entry name" value="ATP-DEPENDENT DNA LIGASE"/>
    <property type="match status" value="1"/>
</dbReference>
<keyword evidence="3 23" id="KW-0436">Ligase</keyword>
<keyword evidence="17" id="KW-0464">Manganese</keyword>
<dbReference type="EMBL" id="QMFY01000012">
    <property type="protein sequence ID" value="RAV99171.1"/>
    <property type="molecule type" value="Genomic_DNA"/>
</dbReference>
<evidence type="ECO:0000256" key="9">
    <source>
        <dbReference type="ARBA" id="ARBA00022763"/>
    </source>
</evidence>
<sequence>MALSKYKKKRSFKSTPEPVGGKPLKKTLRFVVQKHDASHLHYDFRLEMEGVLKSWAVPKGPSMDTKTKRLAMMVEDHPYDYGTFEGIIPEGNYGAGTVMLWDEGTYESVATTGEDKLTQDKDLRKQLRQGKLKFTLHGKKLNGQFALVKSSGRGENAWLLMKLKDDFASSEEILDKDKSVLSRKTIEQLSKVVTKSKEKKPTNGSRKPLKRTTAKKKSAPTEAKIPKKSTTRKKSDTTIQALLDKAKKTSFPKKLAPMLATLVEKPINTAGWQYEIKWDGYRAIGFVDGAHSELRSRNDKSFNEKFYPIYQGIADWNVSAVVDGEIVVLNDKGLSDFNALQNWRSEADGELFYYLFDLLWYDGHDLTALPMHERRAILKSIVPENGSIRYSENFDTTGDEFYALAGKMGLEGIVAKLADSEYHPGQRSREWLKIKTNKRQEVVIGGFTNNDDSSKVFSSLLVGVYDNGRLQYTGKVGTGFSDKTQREMMKQFKPLISKSCPFTEAPDVNKPSRFRPDPPHAKATWLKPELVCEVSYTELTNDGVMRHPSFEGMRIDKKAEQVVAEVETPVAEIAESESPLHRQKILKKSETKSRHTLLNPSEETQVKKINAHEIKFTNLSKIYWPDKKVTKRDMLNYYYQMAPIILPYLKDRPQSLNRFPNGIKGMSFYQKDVTGKVPDWVEQYLYHSEGEKQDKHFMVATNEASVLYMATLGCIEMNPWSSTVHKPDHPDWCVIDLDPAKNNFDKVIEAALVTKQVLDGLAVPSYCKTSGSTGLHIYIPFNAKYTYEQSKEFARVVVTMVNAELPRTTSIERTVSKRGGKIYLDFLQNRPQATLAAAYSLRPKPGAPVSMPLTWDEVKPGLKITDFTIFNAVDRVKETGDLFKPVLGKGISLEKAVKQFE</sequence>
<protein>
    <recommendedName>
        <fullName evidence="2">DNA ligase (ATP)</fullName>
        <ecNumber evidence="2">6.5.1.1</ecNumber>
    </recommendedName>
    <alternativeName>
        <fullName evidence="19">NHEJ DNA polymerase</fullName>
    </alternativeName>
</protein>
<keyword evidence="12" id="KW-0067">ATP-binding</keyword>
<comment type="cofactor">
    <cofactor evidence="1">
        <name>Mn(2+)</name>
        <dbReference type="ChEBI" id="CHEBI:29035"/>
    </cofactor>
</comment>
<comment type="catalytic activity">
    <reaction evidence="20">
        <text>ATP + (deoxyribonucleotide)n-3'-hydroxyl + 5'-phospho-(deoxyribonucleotide)m = (deoxyribonucleotide)n+m + AMP + diphosphate.</text>
        <dbReference type="EC" id="6.5.1.1"/>
    </reaction>
</comment>
<dbReference type="InterPro" id="IPR012340">
    <property type="entry name" value="NA-bd_OB-fold"/>
</dbReference>
<evidence type="ECO:0000256" key="11">
    <source>
        <dbReference type="ARBA" id="ARBA00022839"/>
    </source>
</evidence>
<dbReference type="GO" id="GO:0003910">
    <property type="term" value="F:DNA ligase (ATP) activity"/>
    <property type="evidence" value="ECO:0007669"/>
    <property type="project" value="UniProtKB-EC"/>
</dbReference>
<evidence type="ECO:0000256" key="13">
    <source>
        <dbReference type="ARBA" id="ARBA00022932"/>
    </source>
</evidence>
<dbReference type="InterPro" id="IPR052171">
    <property type="entry name" value="NHEJ_LigD"/>
</dbReference>
<keyword evidence="13" id="KW-0239">DNA-directed DNA polymerase</keyword>
<evidence type="ECO:0000256" key="5">
    <source>
        <dbReference type="ARBA" id="ARBA00022695"/>
    </source>
</evidence>
<evidence type="ECO:0000259" key="22">
    <source>
        <dbReference type="PROSITE" id="PS50160"/>
    </source>
</evidence>
<evidence type="ECO:0000256" key="18">
    <source>
        <dbReference type="ARBA" id="ARBA00023268"/>
    </source>
</evidence>
<keyword evidence="16" id="KW-0234">DNA repair</keyword>
<keyword evidence="15" id="KW-0233">DNA recombination</keyword>
<dbReference type="InterPro" id="IPR014143">
    <property type="entry name" value="NHEJ_ligase_prk"/>
</dbReference>
<dbReference type="EC" id="6.5.1.1" evidence="2"/>
<feature type="compositionally biased region" description="Basic residues" evidence="21">
    <location>
        <begin position="1"/>
        <end position="12"/>
    </location>
</feature>
<dbReference type="Gene3D" id="3.30.470.30">
    <property type="entry name" value="DNA ligase/mRNA capping enzyme"/>
    <property type="match status" value="1"/>
</dbReference>
<name>A0A364XXZ0_9BACT</name>
<dbReference type="Gene3D" id="3.90.920.10">
    <property type="entry name" value="DNA primase, PRIM domain"/>
    <property type="match status" value="1"/>
</dbReference>
<dbReference type="Gene3D" id="2.40.50.140">
    <property type="entry name" value="Nucleic acid-binding proteins"/>
    <property type="match status" value="1"/>
</dbReference>
<reference evidence="23 24" key="1">
    <citation type="submission" date="2018-06" db="EMBL/GenBank/DDBJ databases">
        <title>Chryseolinea flavus sp. nov., a member of the phylum Bacteroidetes isolated from soil.</title>
        <authorList>
            <person name="Li Y."/>
            <person name="Wang J."/>
        </authorList>
    </citation>
    <scope>NUCLEOTIDE SEQUENCE [LARGE SCALE GENOMIC DNA]</scope>
    <source>
        <strain evidence="23 24">SDU1-6</strain>
    </source>
</reference>
<comment type="caution">
    <text evidence="23">The sequence shown here is derived from an EMBL/GenBank/DDBJ whole genome shotgun (WGS) entry which is preliminary data.</text>
</comment>
<keyword evidence="8" id="KW-0547">Nucleotide-binding</keyword>
<keyword evidence="11" id="KW-0269">Exonuclease</keyword>
<evidence type="ECO:0000256" key="10">
    <source>
        <dbReference type="ARBA" id="ARBA00022801"/>
    </source>
</evidence>
<keyword evidence="9" id="KW-0227">DNA damage</keyword>
<gene>
    <name evidence="23" type="primary">ligD</name>
    <name evidence="23" type="ORF">DQQ10_19930</name>
</gene>
<dbReference type="CDD" id="cd07906">
    <property type="entry name" value="Adenylation_DNA_ligase_LigD_LigC"/>
    <property type="match status" value="1"/>
</dbReference>
<evidence type="ECO:0000256" key="8">
    <source>
        <dbReference type="ARBA" id="ARBA00022741"/>
    </source>
</evidence>
<keyword evidence="10" id="KW-0378">Hydrolase</keyword>
<keyword evidence="5" id="KW-0548">Nucleotidyltransferase</keyword>
<dbReference type="GO" id="GO:0003677">
    <property type="term" value="F:DNA binding"/>
    <property type="evidence" value="ECO:0007669"/>
    <property type="project" value="UniProtKB-KW"/>
</dbReference>
<dbReference type="InterPro" id="IPR014146">
    <property type="entry name" value="LigD_ligase_dom"/>
</dbReference>
<evidence type="ECO:0000256" key="15">
    <source>
        <dbReference type="ARBA" id="ARBA00023172"/>
    </source>
</evidence>
<feature type="region of interest" description="Disordered" evidence="21">
    <location>
        <begin position="1"/>
        <end position="20"/>
    </location>
</feature>
<dbReference type="CDD" id="cd04865">
    <property type="entry name" value="LigD_Pol_like_2"/>
    <property type="match status" value="1"/>
</dbReference>
<dbReference type="NCBIfam" id="TIGR02779">
    <property type="entry name" value="NHEJ_ligase_lig"/>
    <property type="match status" value="1"/>
</dbReference>
<evidence type="ECO:0000256" key="14">
    <source>
        <dbReference type="ARBA" id="ARBA00023125"/>
    </source>
</evidence>
<organism evidence="23 24">
    <name type="scientific">Pseudochryseolinea flava</name>
    <dbReference type="NCBI Taxonomy" id="2059302"/>
    <lineage>
        <taxon>Bacteria</taxon>
        <taxon>Pseudomonadati</taxon>
        <taxon>Bacteroidota</taxon>
        <taxon>Cytophagia</taxon>
        <taxon>Cytophagales</taxon>
        <taxon>Fulvivirgaceae</taxon>
        <taxon>Pseudochryseolinea</taxon>
    </lineage>
</organism>
<dbReference type="Pfam" id="PF13298">
    <property type="entry name" value="LigD_N"/>
    <property type="match status" value="1"/>
</dbReference>
<feature type="compositionally biased region" description="Basic residues" evidence="21">
    <location>
        <begin position="207"/>
        <end position="218"/>
    </location>
</feature>
<keyword evidence="6" id="KW-0540">Nuclease</keyword>
<dbReference type="Pfam" id="PF04679">
    <property type="entry name" value="DNA_ligase_A_C"/>
    <property type="match status" value="1"/>
</dbReference>
<dbReference type="RefSeq" id="WP_112748685.1">
    <property type="nucleotide sequence ID" value="NZ_QMFY01000012.1"/>
</dbReference>
<dbReference type="CDD" id="cd07971">
    <property type="entry name" value="OBF_DNA_ligase_LigD"/>
    <property type="match status" value="1"/>
</dbReference>
<evidence type="ECO:0000256" key="19">
    <source>
        <dbReference type="ARBA" id="ARBA00029943"/>
    </source>
</evidence>
<dbReference type="GO" id="GO:0006281">
    <property type="term" value="P:DNA repair"/>
    <property type="evidence" value="ECO:0007669"/>
    <property type="project" value="UniProtKB-KW"/>
</dbReference>
<dbReference type="Pfam" id="PF01068">
    <property type="entry name" value="DNA_ligase_A_M"/>
    <property type="match status" value="1"/>
</dbReference>
<evidence type="ECO:0000256" key="12">
    <source>
        <dbReference type="ARBA" id="ARBA00022840"/>
    </source>
</evidence>
<dbReference type="Pfam" id="PF21686">
    <property type="entry name" value="LigD_Prim-Pol"/>
    <property type="match status" value="1"/>
</dbReference>
<dbReference type="InterPro" id="IPR012309">
    <property type="entry name" value="DNA_ligase_ATP-dep_C"/>
</dbReference>